<dbReference type="InterPro" id="IPR016054">
    <property type="entry name" value="LY6_UPA_recep-like"/>
</dbReference>
<dbReference type="SUPFAM" id="SSF57302">
    <property type="entry name" value="Snake toxin-like"/>
    <property type="match status" value="1"/>
</dbReference>
<evidence type="ECO:0000313" key="12">
    <source>
        <dbReference type="Proteomes" id="UP000664940"/>
    </source>
</evidence>
<dbReference type="EMBL" id="JABVXQ010000007">
    <property type="protein sequence ID" value="KAF6100086.1"/>
    <property type="molecule type" value="Genomic_DNA"/>
</dbReference>
<dbReference type="InterPro" id="IPR051445">
    <property type="entry name" value="LY6H/LY6L_nAChR_modulators"/>
</dbReference>
<evidence type="ECO:0000256" key="6">
    <source>
        <dbReference type="ARBA" id="ARBA00023157"/>
    </source>
</evidence>
<evidence type="ECO:0000256" key="2">
    <source>
        <dbReference type="ARBA" id="ARBA00022475"/>
    </source>
</evidence>
<feature type="domain" description="UPAR/Ly6" evidence="10">
    <location>
        <begin position="42"/>
        <end position="134"/>
    </location>
</feature>
<evidence type="ECO:0000256" key="8">
    <source>
        <dbReference type="ARBA" id="ARBA00023288"/>
    </source>
</evidence>
<keyword evidence="2" id="KW-1003">Cell membrane</keyword>
<dbReference type="CDD" id="cd23551">
    <property type="entry name" value="TFP_LU_ECD_Ly6L"/>
    <property type="match status" value="1"/>
</dbReference>
<dbReference type="Pfam" id="PF00021">
    <property type="entry name" value="UPAR_LY6"/>
    <property type="match status" value="1"/>
</dbReference>
<dbReference type="GO" id="GO:0005886">
    <property type="term" value="C:plasma membrane"/>
    <property type="evidence" value="ECO:0007669"/>
    <property type="project" value="UniProtKB-SubCell"/>
</dbReference>
<reference evidence="11 12" key="1">
    <citation type="journal article" date="2020" name="Nature">
        <title>Six reference-quality genomes reveal evolution of bat adaptations.</title>
        <authorList>
            <person name="Jebb D."/>
            <person name="Huang Z."/>
            <person name="Pippel M."/>
            <person name="Hughes G.M."/>
            <person name="Lavrichenko K."/>
            <person name="Devanna P."/>
            <person name="Winkler S."/>
            <person name="Jermiin L.S."/>
            <person name="Skirmuntt E.C."/>
            <person name="Katzourakis A."/>
            <person name="Burkitt-Gray L."/>
            <person name="Ray D.A."/>
            <person name="Sullivan K.A.M."/>
            <person name="Roscito J.G."/>
            <person name="Kirilenko B.M."/>
            <person name="Davalos L.M."/>
            <person name="Corthals A.P."/>
            <person name="Power M.L."/>
            <person name="Jones G."/>
            <person name="Ransome R.D."/>
            <person name="Dechmann D.K.N."/>
            <person name="Locatelli A.G."/>
            <person name="Puechmaille S.J."/>
            <person name="Fedrigo O."/>
            <person name="Jarvis E.D."/>
            <person name="Hiller M."/>
            <person name="Vernes S.C."/>
            <person name="Myers E.W."/>
            <person name="Teeling E.C."/>
        </authorList>
    </citation>
    <scope>NUCLEOTIDE SEQUENCE [LARGE SCALE GENOMIC DNA]</scope>
    <source>
        <strain evidence="11">Bat1K_MPI-CBG_1</strain>
    </source>
</reference>
<comment type="subcellular location">
    <subcellularLocation>
        <location evidence="1">Cell membrane</location>
        <topology evidence="1">Lipid-anchor</topology>
        <topology evidence="1">GPI-anchor</topology>
    </subcellularLocation>
</comment>
<gene>
    <name evidence="11" type="ORF">HJG60_012501</name>
</gene>
<dbReference type="PANTHER" id="PTHR32217:SF2">
    <property type="entry name" value="LYMPHOCYTE ANTIGEN 6L"/>
    <property type="match status" value="1"/>
</dbReference>
<keyword evidence="6" id="KW-1015">Disulfide bond</keyword>
<comment type="caution">
    <text evidence="11">The sequence shown here is derived from an EMBL/GenBank/DDBJ whole genome shotgun (WGS) entry which is preliminary data.</text>
</comment>
<feature type="chain" id="PRO_5032731894" evidence="9">
    <location>
        <begin position="18"/>
        <end position="152"/>
    </location>
</feature>
<dbReference type="AlphaFoldDB" id="A0A834E1H5"/>
<proteinExistence type="predicted"/>
<dbReference type="Gene3D" id="2.10.60.10">
    <property type="entry name" value="CD59"/>
    <property type="match status" value="1"/>
</dbReference>
<feature type="signal peptide" evidence="9">
    <location>
        <begin position="1"/>
        <end position="17"/>
    </location>
</feature>
<evidence type="ECO:0000256" key="1">
    <source>
        <dbReference type="ARBA" id="ARBA00004609"/>
    </source>
</evidence>
<dbReference type="Proteomes" id="UP000664940">
    <property type="component" value="Unassembled WGS sequence"/>
</dbReference>
<dbReference type="SMART" id="SM00134">
    <property type="entry name" value="LU"/>
    <property type="match status" value="1"/>
</dbReference>
<evidence type="ECO:0000256" key="9">
    <source>
        <dbReference type="SAM" id="SignalP"/>
    </source>
</evidence>
<organism evidence="11 12">
    <name type="scientific">Phyllostomus discolor</name>
    <name type="common">pale spear-nosed bat</name>
    <dbReference type="NCBI Taxonomy" id="89673"/>
    <lineage>
        <taxon>Eukaryota</taxon>
        <taxon>Metazoa</taxon>
        <taxon>Chordata</taxon>
        <taxon>Craniata</taxon>
        <taxon>Vertebrata</taxon>
        <taxon>Euteleostomi</taxon>
        <taxon>Mammalia</taxon>
        <taxon>Eutheria</taxon>
        <taxon>Laurasiatheria</taxon>
        <taxon>Chiroptera</taxon>
        <taxon>Yangochiroptera</taxon>
        <taxon>Phyllostomidae</taxon>
        <taxon>Phyllostominae</taxon>
        <taxon>Phyllostomus</taxon>
    </lineage>
</organism>
<keyword evidence="3" id="KW-0336">GPI-anchor</keyword>
<sequence>MEGVLLALWALLVGWDADRLWRGPRAAPQGLTGSTTQPGMNLTCYRCFKVASEALCAPTACSPEDRVCVSHTLTFSLQSGVKVSLSKRCAPRCPNANTAFEWLSDTRVLGRIDRQCCGHSLCNRAAPAPGRPCALRGALLLPLGLALPGALL</sequence>
<protein>
    <submittedName>
        <fullName evidence="11">Lymphocyte antigen 6 family member L</fullName>
    </submittedName>
</protein>
<keyword evidence="8" id="KW-0449">Lipoprotein</keyword>
<dbReference type="PANTHER" id="PTHR32217">
    <property type="entry name" value="LYMPHOCYTE ANTIGEN 6H"/>
    <property type="match status" value="1"/>
</dbReference>
<keyword evidence="4 9" id="KW-0732">Signal</keyword>
<dbReference type="GO" id="GO:0098552">
    <property type="term" value="C:side of membrane"/>
    <property type="evidence" value="ECO:0007669"/>
    <property type="project" value="UniProtKB-KW"/>
</dbReference>
<evidence type="ECO:0000259" key="10">
    <source>
        <dbReference type="SMART" id="SM00134"/>
    </source>
</evidence>
<keyword evidence="5" id="KW-0472">Membrane</keyword>
<evidence type="ECO:0000256" key="4">
    <source>
        <dbReference type="ARBA" id="ARBA00022729"/>
    </source>
</evidence>
<accession>A0A834E1H5</accession>
<evidence type="ECO:0000256" key="7">
    <source>
        <dbReference type="ARBA" id="ARBA00023180"/>
    </source>
</evidence>
<name>A0A834E1H5_9CHIR</name>
<evidence type="ECO:0000256" key="3">
    <source>
        <dbReference type="ARBA" id="ARBA00022622"/>
    </source>
</evidence>
<keyword evidence="7" id="KW-0325">Glycoprotein</keyword>
<evidence type="ECO:0000256" key="5">
    <source>
        <dbReference type="ARBA" id="ARBA00023136"/>
    </source>
</evidence>
<evidence type="ECO:0000313" key="11">
    <source>
        <dbReference type="EMBL" id="KAF6100086.1"/>
    </source>
</evidence>
<dbReference type="InterPro" id="IPR045860">
    <property type="entry name" value="Snake_toxin-like_sf"/>
</dbReference>